<dbReference type="Gene3D" id="1.10.10.10">
    <property type="entry name" value="Winged helix-like DNA-binding domain superfamily/Winged helix DNA-binding domain"/>
    <property type="match status" value="1"/>
</dbReference>
<keyword evidence="2" id="KW-0614">Plasmid</keyword>
<sequence>MAKVKLPQWLRDINVFHRFEDEIYQREDFKAIDGIRYVHKDGTVFYSESDGTLHLEEELEEGQYRLAASAKEIITYRRYLEYTLSDFEVLFAVGKYCRLTHKDSGIVYVADQEGELFTLKEIADEKARQKEFQRIERSSPADFAESKPESYLNSTVIVVPAVSAECNQYLHIKLTDQDLKLLPAKTLTPVELKILRCLMNDVPIKAIAAKVGRYNSANISVVLARMRQKFGVETNHGLIAKAYQMGFSERILY</sequence>
<dbReference type="SMART" id="SM00421">
    <property type="entry name" value="HTH_LUXR"/>
    <property type="match status" value="1"/>
</dbReference>
<dbReference type="InterPro" id="IPR000792">
    <property type="entry name" value="Tscrpt_reg_LuxR_C"/>
</dbReference>
<dbReference type="OrthoDB" id="6065000at2"/>
<organism evidence="2">
    <name type="scientific">Caedibacter taeniospiralis</name>
    <dbReference type="NCBI Taxonomy" id="28907"/>
    <lineage>
        <taxon>Bacteria</taxon>
        <taxon>Pseudomonadati</taxon>
        <taxon>Pseudomonadota</taxon>
        <taxon>Gammaproteobacteria</taxon>
        <taxon>Thiotrichales</taxon>
        <taxon>Fastidiosibacteraceae</taxon>
        <taxon>Caedibacter</taxon>
    </lineage>
</organism>
<reference evidence="2" key="1">
    <citation type="journal article" date="2005" name="J. Mol. Evol.">
        <title>Sequence, transcription activity, and evolutionary origin of the R-body coding plasmid pKAP298 from the intracellular parasitic bacterium Caedibacter taeniospiralis.</title>
        <authorList>
            <person name="Jeblick J."/>
            <person name="Kusch J."/>
        </authorList>
    </citation>
    <scope>NUCLEOTIDE SEQUENCE</scope>
    <source>
        <plasmid evidence="2">pKAP298</plasmid>
    </source>
</reference>
<dbReference type="InterPro" id="IPR016032">
    <property type="entry name" value="Sig_transdc_resp-reg_C-effctor"/>
</dbReference>
<feature type="domain" description="HTH luxR-type" evidence="1">
    <location>
        <begin position="184"/>
        <end position="242"/>
    </location>
</feature>
<evidence type="ECO:0000259" key="1">
    <source>
        <dbReference type="SMART" id="SM00421"/>
    </source>
</evidence>
<protein>
    <submittedName>
        <fullName evidence="2">Putative bacterial regulatory protein</fullName>
    </submittedName>
</protein>
<dbReference type="GO" id="GO:0006355">
    <property type="term" value="P:regulation of DNA-templated transcription"/>
    <property type="evidence" value="ECO:0007669"/>
    <property type="project" value="InterPro"/>
</dbReference>
<dbReference type="SUPFAM" id="SSF46894">
    <property type="entry name" value="C-terminal effector domain of the bipartite response regulators"/>
    <property type="match status" value="1"/>
</dbReference>
<name>Q6TFE4_CAETA</name>
<dbReference type="RefSeq" id="WP_011178466.1">
    <property type="nucleotide sequence ID" value="NC_005915.1"/>
</dbReference>
<accession>Q6TFE4</accession>
<dbReference type="GO" id="GO:0003677">
    <property type="term" value="F:DNA binding"/>
    <property type="evidence" value="ECO:0007669"/>
    <property type="project" value="InterPro"/>
</dbReference>
<dbReference type="InterPro" id="IPR036388">
    <property type="entry name" value="WH-like_DNA-bd_sf"/>
</dbReference>
<evidence type="ECO:0000313" key="2">
    <source>
        <dbReference type="EMBL" id="AAR87115.1"/>
    </source>
</evidence>
<proteinExistence type="predicted"/>
<dbReference type="EMBL" id="AY422720">
    <property type="protein sequence ID" value="AAR87115.1"/>
    <property type="molecule type" value="Genomic_DNA"/>
</dbReference>
<dbReference type="AlphaFoldDB" id="Q6TFE4"/>
<geneLocation type="plasmid" evidence="2">
    <name>pKAP298</name>
</geneLocation>